<dbReference type="InterPro" id="IPR050323">
    <property type="entry name" value="Ribosomal_protein_uL10"/>
</dbReference>
<dbReference type="Pfam" id="PF00428">
    <property type="entry name" value="Ribosomal_60s"/>
    <property type="match status" value="1"/>
</dbReference>
<dbReference type="PANTHER" id="PTHR45699:SF3">
    <property type="entry name" value="LARGE RIBOSOMAL SUBUNIT PROTEIN UL10"/>
    <property type="match status" value="1"/>
</dbReference>
<dbReference type="CDD" id="cd05795">
    <property type="entry name" value="Ribosomal_P0_L10e"/>
    <property type="match status" value="1"/>
</dbReference>
<dbReference type="InterPro" id="IPR040637">
    <property type="entry name" value="Ribosomal_uL10-like_insert"/>
</dbReference>
<dbReference type="PIRSF" id="PIRSF039087">
    <property type="entry name" value="L10E"/>
    <property type="match status" value="1"/>
</dbReference>
<dbReference type="Pfam" id="PF17777">
    <property type="entry name" value="RL10P_insert"/>
    <property type="match status" value="1"/>
</dbReference>
<dbReference type="FunFam" id="3.90.105.20:FF:000001">
    <property type="entry name" value="60S acidic ribosomal protein P0"/>
    <property type="match status" value="1"/>
</dbReference>
<evidence type="ECO:0000313" key="8">
    <source>
        <dbReference type="Proteomes" id="UP000029725"/>
    </source>
</evidence>
<evidence type="ECO:0000256" key="5">
    <source>
        <dbReference type="SAM" id="MobiDB-lite"/>
    </source>
</evidence>
<dbReference type="AlphaFoldDB" id="A0A098VQZ2"/>
<dbReference type="EMBL" id="JMKJ01000321">
    <property type="protein sequence ID" value="KGG51355.1"/>
    <property type="molecule type" value="Genomic_DNA"/>
</dbReference>
<protein>
    <recommendedName>
        <fullName evidence="4">60S acidic ribosomal protein P0</fullName>
    </recommendedName>
</protein>
<dbReference type="GeneID" id="25259772"/>
<dbReference type="InterPro" id="IPR001790">
    <property type="entry name" value="Ribosomal_uL10"/>
</dbReference>
<sequence>MSKGDRKSDYFGKVHDLFRTYRKIFVVGVDNVSSTQMHQIRHSIRGKAVLLMGKNTMIKKAMRDIVSELPDIEALFPVIKGNVGFVFTNEDLKEVRDIILSNKIDAPAKVGTVSQCDVIIPPGNTGISPDKTSFFQTLGIPTKVVKGAIEILNEVSLLKEGHRVGASEAELLSMLSIMPFKYGFVLESVYDNGAIFGPEMLDITEESMMKIYNSTLNDIAAISLAISFPTVASVPHMLINGFKDLLACSLSTDYSFPASQRLKDALANPQAFAPAAAAPAASAAPAKAAAKEEPEEESDQEMGFGLFD</sequence>
<dbReference type="GO" id="GO:0070180">
    <property type="term" value="F:large ribosomal subunit rRNA binding"/>
    <property type="evidence" value="ECO:0007669"/>
    <property type="project" value="TreeGrafter"/>
</dbReference>
<dbReference type="RefSeq" id="XP_013237782.1">
    <property type="nucleotide sequence ID" value="XM_013382328.1"/>
</dbReference>
<dbReference type="Gene3D" id="3.90.105.20">
    <property type="match status" value="1"/>
</dbReference>
<organism evidence="7 8">
    <name type="scientific">Mitosporidium daphniae</name>
    <dbReference type="NCBI Taxonomy" id="1485682"/>
    <lineage>
        <taxon>Eukaryota</taxon>
        <taxon>Fungi</taxon>
        <taxon>Fungi incertae sedis</taxon>
        <taxon>Microsporidia</taxon>
        <taxon>Mitosporidium</taxon>
    </lineage>
</organism>
<dbReference type="Proteomes" id="UP000029725">
    <property type="component" value="Unassembled WGS sequence"/>
</dbReference>
<feature type="domain" description="Large ribosomal subunit protein uL10-like insertion" evidence="6">
    <location>
        <begin position="108"/>
        <end position="177"/>
    </location>
</feature>
<dbReference type="PANTHER" id="PTHR45699">
    <property type="entry name" value="60S ACIDIC RIBOSOMAL PROTEIN P0"/>
    <property type="match status" value="1"/>
</dbReference>
<comment type="function">
    <text evidence="4">Component of the ribosome, a large ribonucleoprotein complex responsible for the synthesis of proteins in the cell. The small ribosomal subunit (SSU) binds messenger RNAs (mRNAs) and translates the encoded message by selecting cognate aminoacyl-transfer RNA (tRNA) molecules. The large subunit (LSU) contains the ribosomal catalytic site termed the peptidyl transferase center (PTC), which catalyzes the formation of peptide bonds, thereby polymerizing the amino acids delivered by tRNAs into a polypeptide chain. The nascent polypeptides leave the ribosome through a tunnel in the LSU and interact with protein factors that function in enzymatic processing, targeting, and the membrane insertion of nascent chains at the exit of the ribosomal tunnel. uL10 forms part of the P stalk that participates in recruiting G proteins to the ribosome.</text>
</comment>
<dbReference type="VEuPathDB" id="MicrosporidiaDB:DI09_38p250"/>
<accession>A0A098VQZ2</accession>
<dbReference type="InterPro" id="IPR043141">
    <property type="entry name" value="Ribosomal_uL10-like_sf"/>
</dbReference>
<evidence type="ECO:0000256" key="2">
    <source>
        <dbReference type="ARBA" id="ARBA00022980"/>
    </source>
</evidence>
<dbReference type="InterPro" id="IPR043164">
    <property type="entry name" value="Ribosomal_uL10-like_insert_sf"/>
</dbReference>
<dbReference type="GO" id="GO:0022625">
    <property type="term" value="C:cytosolic large ribosomal subunit"/>
    <property type="evidence" value="ECO:0007669"/>
    <property type="project" value="TreeGrafter"/>
</dbReference>
<evidence type="ECO:0000313" key="7">
    <source>
        <dbReference type="EMBL" id="KGG51355.1"/>
    </source>
</evidence>
<dbReference type="OrthoDB" id="10259902at2759"/>
<keyword evidence="8" id="KW-1185">Reference proteome</keyword>
<gene>
    <name evidence="7" type="ORF">DI09_38p250</name>
</gene>
<dbReference type="GO" id="GO:0003735">
    <property type="term" value="F:structural constituent of ribosome"/>
    <property type="evidence" value="ECO:0007669"/>
    <property type="project" value="TreeGrafter"/>
</dbReference>
<keyword evidence="3 4" id="KW-0687">Ribonucleoprotein</keyword>
<evidence type="ECO:0000259" key="6">
    <source>
        <dbReference type="Pfam" id="PF17777"/>
    </source>
</evidence>
<proteinExistence type="inferred from homology"/>
<comment type="similarity">
    <text evidence="1 4">Belongs to the universal ribosomal protein uL10 family.</text>
</comment>
<evidence type="ECO:0000256" key="3">
    <source>
        <dbReference type="ARBA" id="ARBA00023274"/>
    </source>
</evidence>
<dbReference type="InterPro" id="IPR030670">
    <property type="entry name" value="uL10_eukaryotes"/>
</dbReference>
<dbReference type="Pfam" id="PF00466">
    <property type="entry name" value="Ribosomal_L10"/>
    <property type="match status" value="1"/>
</dbReference>
<dbReference type="GO" id="GO:0002181">
    <property type="term" value="P:cytoplasmic translation"/>
    <property type="evidence" value="ECO:0007669"/>
    <property type="project" value="TreeGrafter"/>
</dbReference>
<dbReference type="SUPFAM" id="SSF160369">
    <property type="entry name" value="Ribosomal protein L10-like"/>
    <property type="match status" value="1"/>
</dbReference>
<feature type="region of interest" description="Disordered" evidence="5">
    <location>
        <begin position="284"/>
        <end position="308"/>
    </location>
</feature>
<dbReference type="GO" id="GO:0000027">
    <property type="term" value="P:ribosomal large subunit assembly"/>
    <property type="evidence" value="ECO:0007669"/>
    <property type="project" value="TreeGrafter"/>
</dbReference>
<dbReference type="Gene3D" id="3.30.70.1730">
    <property type="match status" value="1"/>
</dbReference>
<keyword evidence="2 4" id="KW-0689">Ribosomal protein</keyword>
<evidence type="ECO:0000256" key="1">
    <source>
        <dbReference type="ARBA" id="ARBA00008889"/>
    </source>
</evidence>
<comment type="caution">
    <text evidence="7">The sequence shown here is derived from an EMBL/GenBank/DDBJ whole genome shotgun (WGS) entry which is preliminary data.</text>
</comment>
<name>A0A098VQZ2_9MICR</name>
<dbReference type="HOGENOM" id="CLU_053173_1_1_1"/>
<reference evidence="7 8" key="1">
    <citation type="submission" date="2014-04" db="EMBL/GenBank/DDBJ databases">
        <title>A new species of microsporidia sheds light on the evolution of extreme parasitism.</title>
        <authorList>
            <person name="Haag K.L."/>
            <person name="James T.Y."/>
            <person name="Larsson R."/>
            <person name="Schaer T.M."/>
            <person name="Refardt D."/>
            <person name="Pombert J.-F."/>
            <person name="Ebert D."/>
        </authorList>
    </citation>
    <scope>NUCLEOTIDE SEQUENCE [LARGE SCALE GENOMIC DNA]</scope>
    <source>
        <strain evidence="7 8">UGP3</strain>
        <tissue evidence="7">Spores</tissue>
    </source>
</reference>
<evidence type="ECO:0000256" key="4">
    <source>
        <dbReference type="PIRNR" id="PIRNR039087"/>
    </source>
</evidence>